<comment type="similarity">
    <text evidence="2">Belongs to the pantothenate synthetase family.</text>
</comment>
<dbReference type="PANTHER" id="PTHR21299:SF1">
    <property type="entry name" value="PANTOATE--BETA-ALANINE LIGASE"/>
    <property type="match status" value="1"/>
</dbReference>
<dbReference type="GO" id="GO:0015940">
    <property type="term" value="P:pantothenate biosynthetic process"/>
    <property type="evidence" value="ECO:0007669"/>
    <property type="project" value="UniProtKB-UniPathway"/>
</dbReference>
<proteinExistence type="inferred from homology"/>
<dbReference type="EMBL" id="UINC01001345">
    <property type="protein sequence ID" value="SUZ78220.1"/>
    <property type="molecule type" value="Genomic_DNA"/>
</dbReference>
<sequence length="283" mass="31477">MQTITSISELRKLLDNHRMTEQSIGVIPTMGNLHAGHMVLVKAAIQSCSFVISTIFVNPLQFGPNEDITAYPRTLNEDKKKLDIAGCNCLFAPSVEEIYGFDPSTSTVIQVPGISELHCGKSRPGHFEGVATVVSKLFNIIRPDRAFFGLKDYQQYLLIKQLVRDLAFEIEIIGIEIERESDGLAVSSRNAYLTAEEREIAPFLYACLNDVSTAILNNDRDYRRLEKEGLQNLQKAGFHPDYFSICHAETLLSANAKDDSIVLLAAVTLGSCRLIDNLRIKIA</sequence>
<dbReference type="GO" id="GO:0004592">
    <property type="term" value="F:pantoate-beta-alanine ligase activity"/>
    <property type="evidence" value="ECO:0007669"/>
    <property type="project" value="UniProtKB-EC"/>
</dbReference>
<evidence type="ECO:0000313" key="10">
    <source>
        <dbReference type="EMBL" id="SUZ78220.1"/>
    </source>
</evidence>
<dbReference type="FunFam" id="3.40.50.620:FF:000013">
    <property type="entry name" value="Pantothenate synthetase"/>
    <property type="match status" value="1"/>
</dbReference>
<accession>A0A381QGZ0</accession>
<keyword evidence="6" id="KW-0547">Nucleotide-binding</keyword>
<reference evidence="10" key="1">
    <citation type="submission" date="2018-05" db="EMBL/GenBank/DDBJ databases">
        <authorList>
            <person name="Lanie J.A."/>
            <person name="Ng W.-L."/>
            <person name="Kazmierczak K.M."/>
            <person name="Andrzejewski T.M."/>
            <person name="Davidsen T.M."/>
            <person name="Wayne K.J."/>
            <person name="Tettelin H."/>
            <person name="Glass J.I."/>
            <person name="Rusch D."/>
            <person name="Podicherti R."/>
            <person name="Tsui H.-C.T."/>
            <person name="Winkler M.E."/>
        </authorList>
    </citation>
    <scope>NUCLEOTIDE SEQUENCE</scope>
</reference>
<dbReference type="SUPFAM" id="SSF52374">
    <property type="entry name" value="Nucleotidylyl transferase"/>
    <property type="match status" value="1"/>
</dbReference>
<dbReference type="PANTHER" id="PTHR21299">
    <property type="entry name" value="CYTIDYLATE KINASE/PANTOATE-BETA-ALANINE LIGASE"/>
    <property type="match status" value="1"/>
</dbReference>
<dbReference type="InterPro" id="IPR014729">
    <property type="entry name" value="Rossmann-like_a/b/a_fold"/>
</dbReference>
<comment type="pathway">
    <text evidence="1">Cofactor biosynthesis; (R)-pantothenate biosynthesis; (R)-pantothenate from (R)-pantoate and beta-alanine: step 1/1.</text>
</comment>
<evidence type="ECO:0000256" key="9">
    <source>
        <dbReference type="ARBA" id="ARBA00048258"/>
    </source>
</evidence>
<dbReference type="UniPathway" id="UPA00028">
    <property type="reaction ID" value="UER00005"/>
</dbReference>
<dbReference type="Gene3D" id="3.30.1300.10">
    <property type="entry name" value="Pantoate-beta-alanine ligase, C-terminal domain"/>
    <property type="match status" value="1"/>
</dbReference>
<keyword evidence="7" id="KW-0067">ATP-binding</keyword>
<evidence type="ECO:0000256" key="1">
    <source>
        <dbReference type="ARBA" id="ARBA00004990"/>
    </source>
</evidence>
<dbReference type="HAMAP" id="MF_00158">
    <property type="entry name" value="PanC"/>
    <property type="match status" value="1"/>
</dbReference>
<evidence type="ECO:0000256" key="8">
    <source>
        <dbReference type="ARBA" id="ARBA00032806"/>
    </source>
</evidence>
<evidence type="ECO:0000256" key="5">
    <source>
        <dbReference type="ARBA" id="ARBA00022655"/>
    </source>
</evidence>
<dbReference type="InterPro" id="IPR003721">
    <property type="entry name" value="Pantoate_ligase"/>
</dbReference>
<keyword evidence="4" id="KW-0436">Ligase</keyword>
<dbReference type="NCBIfam" id="TIGR00018">
    <property type="entry name" value="panC"/>
    <property type="match status" value="1"/>
</dbReference>
<dbReference type="EC" id="6.3.2.1" evidence="3"/>
<dbReference type="AlphaFoldDB" id="A0A381QGZ0"/>
<organism evidence="10">
    <name type="scientific">marine metagenome</name>
    <dbReference type="NCBI Taxonomy" id="408172"/>
    <lineage>
        <taxon>unclassified sequences</taxon>
        <taxon>metagenomes</taxon>
        <taxon>ecological metagenomes</taxon>
    </lineage>
</organism>
<keyword evidence="5" id="KW-0566">Pantothenate biosynthesis</keyword>
<dbReference type="GO" id="GO:0005829">
    <property type="term" value="C:cytosol"/>
    <property type="evidence" value="ECO:0007669"/>
    <property type="project" value="TreeGrafter"/>
</dbReference>
<dbReference type="InterPro" id="IPR042176">
    <property type="entry name" value="Pantoate_ligase_C"/>
</dbReference>
<evidence type="ECO:0000256" key="3">
    <source>
        <dbReference type="ARBA" id="ARBA00012219"/>
    </source>
</evidence>
<dbReference type="CDD" id="cd00560">
    <property type="entry name" value="PanC"/>
    <property type="match status" value="1"/>
</dbReference>
<dbReference type="Gene3D" id="3.40.50.620">
    <property type="entry name" value="HUPs"/>
    <property type="match status" value="1"/>
</dbReference>
<evidence type="ECO:0000256" key="4">
    <source>
        <dbReference type="ARBA" id="ARBA00022598"/>
    </source>
</evidence>
<evidence type="ECO:0000256" key="2">
    <source>
        <dbReference type="ARBA" id="ARBA00009256"/>
    </source>
</evidence>
<evidence type="ECO:0000256" key="6">
    <source>
        <dbReference type="ARBA" id="ARBA00022741"/>
    </source>
</evidence>
<evidence type="ECO:0000256" key="7">
    <source>
        <dbReference type="ARBA" id="ARBA00022840"/>
    </source>
</evidence>
<protein>
    <recommendedName>
        <fullName evidence="3">pantoate--beta-alanine ligase (AMP-forming)</fullName>
        <ecNumber evidence="3">6.3.2.1</ecNumber>
    </recommendedName>
    <alternativeName>
        <fullName evidence="8">Pantoate-activating enzyme</fullName>
    </alternativeName>
</protein>
<dbReference type="GO" id="GO:0005524">
    <property type="term" value="F:ATP binding"/>
    <property type="evidence" value="ECO:0007669"/>
    <property type="project" value="UniProtKB-KW"/>
</dbReference>
<dbReference type="Pfam" id="PF02569">
    <property type="entry name" value="Pantoate_ligase"/>
    <property type="match status" value="1"/>
</dbReference>
<gene>
    <name evidence="10" type="ORF">METZ01_LOCUS31074</name>
</gene>
<comment type="catalytic activity">
    <reaction evidence="9">
        <text>(R)-pantoate + beta-alanine + ATP = (R)-pantothenate + AMP + diphosphate + H(+)</text>
        <dbReference type="Rhea" id="RHEA:10912"/>
        <dbReference type="ChEBI" id="CHEBI:15378"/>
        <dbReference type="ChEBI" id="CHEBI:15980"/>
        <dbReference type="ChEBI" id="CHEBI:29032"/>
        <dbReference type="ChEBI" id="CHEBI:30616"/>
        <dbReference type="ChEBI" id="CHEBI:33019"/>
        <dbReference type="ChEBI" id="CHEBI:57966"/>
        <dbReference type="ChEBI" id="CHEBI:456215"/>
        <dbReference type="EC" id="6.3.2.1"/>
    </reaction>
</comment>
<name>A0A381QGZ0_9ZZZZ</name>